<proteinExistence type="predicted"/>
<name>A0ABN2Q0T0_9MICO</name>
<dbReference type="InterPro" id="IPR001845">
    <property type="entry name" value="HTH_ArsR_DNA-bd_dom"/>
</dbReference>
<dbReference type="Proteomes" id="UP001501343">
    <property type="component" value="Unassembled WGS sequence"/>
</dbReference>
<dbReference type="InterPro" id="IPR036388">
    <property type="entry name" value="WH-like_DNA-bd_sf"/>
</dbReference>
<feature type="domain" description="HTH arsR-type" evidence="1">
    <location>
        <begin position="4"/>
        <end position="97"/>
    </location>
</feature>
<accession>A0ABN2Q0T0</accession>
<dbReference type="SMART" id="SM00418">
    <property type="entry name" value="HTH_ARSR"/>
    <property type="match status" value="1"/>
</dbReference>
<dbReference type="Pfam" id="PF13412">
    <property type="entry name" value="HTH_24"/>
    <property type="match status" value="1"/>
</dbReference>
<dbReference type="CDD" id="cd00090">
    <property type="entry name" value="HTH_ARSR"/>
    <property type="match status" value="1"/>
</dbReference>
<dbReference type="InterPro" id="IPR036390">
    <property type="entry name" value="WH_DNA-bd_sf"/>
</dbReference>
<dbReference type="Gene3D" id="1.10.10.10">
    <property type="entry name" value="Winged helix-like DNA-binding domain superfamily/Winged helix DNA-binding domain"/>
    <property type="match status" value="1"/>
</dbReference>
<evidence type="ECO:0000313" key="3">
    <source>
        <dbReference type="Proteomes" id="UP001501343"/>
    </source>
</evidence>
<evidence type="ECO:0000313" key="2">
    <source>
        <dbReference type="EMBL" id="GAA1937752.1"/>
    </source>
</evidence>
<reference evidence="2 3" key="1">
    <citation type="journal article" date="2019" name="Int. J. Syst. Evol. Microbiol.">
        <title>The Global Catalogue of Microorganisms (GCM) 10K type strain sequencing project: providing services to taxonomists for standard genome sequencing and annotation.</title>
        <authorList>
            <consortium name="The Broad Institute Genomics Platform"/>
            <consortium name="The Broad Institute Genome Sequencing Center for Infectious Disease"/>
            <person name="Wu L."/>
            <person name="Ma J."/>
        </authorList>
    </citation>
    <scope>NUCLEOTIDE SEQUENCE [LARGE SCALE GENOMIC DNA]</scope>
    <source>
        <strain evidence="2 3">JCM 14900</strain>
    </source>
</reference>
<organism evidence="2 3">
    <name type="scientific">Microbacterium aoyamense</name>
    <dbReference type="NCBI Taxonomy" id="344166"/>
    <lineage>
        <taxon>Bacteria</taxon>
        <taxon>Bacillati</taxon>
        <taxon>Actinomycetota</taxon>
        <taxon>Actinomycetes</taxon>
        <taxon>Micrococcales</taxon>
        <taxon>Microbacteriaceae</taxon>
        <taxon>Microbacterium</taxon>
    </lineage>
</organism>
<dbReference type="InterPro" id="IPR011991">
    <property type="entry name" value="ArsR-like_HTH"/>
</dbReference>
<comment type="caution">
    <text evidence="2">The sequence shown here is derived from an EMBL/GenBank/DDBJ whole genome shotgun (WGS) entry which is preliminary data.</text>
</comment>
<dbReference type="RefSeq" id="WP_248151948.1">
    <property type="nucleotide sequence ID" value="NZ_BAAAOF010000008.1"/>
</dbReference>
<dbReference type="EMBL" id="BAAAOF010000008">
    <property type="protein sequence ID" value="GAA1937752.1"/>
    <property type="molecule type" value="Genomic_DNA"/>
</dbReference>
<sequence length="201" mass="21825">MARTSYSAISSYSRVEILHLLQVSPGRTIQDLCEHTGLHANTVREHLQRLADGGYIVTEREHRTTRGRPRVFYSAATGADDASSPIARRKAMDAARRGDLLRRVLPPTDASALEDDAVHQLDALVEDLEAAGFDPIVDERELTVDLSPCAHADMDPAQRGILCSVHVGLMQSVLAEARGPLQVDGLAPSCDPTTCVVHLAR</sequence>
<keyword evidence="3" id="KW-1185">Reference proteome</keyword>
<dbReference type="SUPFAM" id="SSF46785">
    <property type="entry name" value="Winged helix' DNA-binding domain"/>
    <property type="match status" value="1"/>
</dbReference>
<evidence type="ECO:0000259" key="1">
    <source>
        <dbReference type="SMART" id="SM00418"/>
    </source>
</evidence>
<protein>
    <recommendedName>
        <fullName evidence="1">HTH arsR-type domain-containing protein</fullName>
    </recommendedName>
</protein>
<gene>
    <name evidence="2" type="ORF">GCM10009775_32280</name>
</gene>